<dbReference type="Gene3D" id="3.40.190.10">
    <property type="entry name" value="Periplasmic binding protein-like II"/>
    <property type="match status" value="2"/>
</dbReference>
<dbReference type="OrthoDB" id="9133137at2"/>
<comment type="caution">
    <text evidence="1">The sequence shown here is derived from an EMBL/GenBank/DDBJ whole genome shotgun (WGS) entry which is preliminary data.</text>
</comment>
<evidence type="ECO:0000313" key="1">
    <source>
        <dbReference type="EMBL" id="MBB5205188.1"/>
    </source>
</evidence>
<organism evidence="1 2">
    <name type="scientific">Inhella inkyongensis</name>
    <dbReference type="NCBI Taxonomy" id="392593"/>
    <lineage>
        <taxon>Bacteria</taxon>
        <taxon>Pseudomonadati</taxon>
        <taxon>Pseudomonadota</taxon>
        <taxon>Betaproteobacteria</taxon>
        <taxon>Burkholderiales</taxon>
        <taxon>Sphaerotilaceae</taxon>
        <taxon>Inhella</taxon>
    </lineage>
</organism>
<dbReference type="SUPFAM" id="SSF53850">
    <property type="entry name" value="Periplasmic binding protein-like II"/>
    <property type="match status" value="1"/>
</dbReference>
<name>A0A840S6Q1_9BURK</name>
<sequence>MHRAKTSLLPLASWPWAWLVMGLGLLGAPAAQASHLLRICFNETPHPPWREVDAQGRALPRGLDYVFIELLQKRIPETIRLQPLPWRRCLEAIERGEVDAVFGISYLPERAQRWVYPPPAGSPDPHYAVRRFRFSWYVAQPSPWVWDGQRLQGGNAPARVVAQPGFSIAQVARELGYPVRESARTVEGNLHLVLKGEADAAALQTNEADRVLGLEPQLQQGIRKLEPALQQRDYFVVFSQRFHQTRPQRALALWQQMRAVRESEPYRQAEARALP</sequence>
<keyword evidence="2" id="KW-1185">Reference proteome</keyword>
<evidence type="ECO:0000313" key="2">
    <source>
        <dbReference type="Proteomes" id="UP000554837"/>
    </source>
</evidence>
<gene>
    <name evidence="1" type="ORF">HNQ51_002507</name>
</gene>
<accession>A0A840S6Q1</accession>
<dbReference type="RefSeq" id="WP_138854803.1">
    <property type="nucleotide sequence ID" value="NZ_CP040709.1"/>
</dbReference>
<protein>
    <submittedName>
        <fullName evidence="1">Polar amino acid transport system substrate-binding protein</fullName>
    </submittedName>
</protein>
<dbReference type="AlphaFoldDB" id="A0A840S6Q1"/>
<reference evidence="1 2" key="1">
    <citation type="submission" date="2020-08" db="EMBL/GenBank/DDBJ databases">
        <title>Genomic Encyclopedia of Type Strains, Phase IV (KMG-IV): sequencing the most valuable type-strain genomes for metagenomic binning, comparative biology and taxonomic classification.</title>
        <authorList>
            <person name="Goeker M."/>
        </authorList>
    </citation>
    <scope>NUCLEOTIDE SEQUENCE [LARGE SCALE GENOMIC DNA]</scope>
    <source>
        <strain evidence="1 2">DSM 23958</strain>
    </source>
</reference>
<dbReference type="Proteomes" id="UP000554837">
    <property type="component" value="Unassembled WGS sequence"/>
</dbReference>
<dbReference type="EMBL" id="JACHHO010000003">
    <property type="protein sequence ID" value="MBB5205188.1"/>
    <property type="molecule type" value="Genomic_DNA"/>
</dbReference>
<proteinExistence type="predicted"/>